<feature type="compositionally biased region" description="Basic and acidic residues" evidence="1">
    <location>
        <begin position="36"/>
        <end position="45"/>
    </location>
</feature>
<gene>
    <name evidence="2" type="ORF">BTUL_0163g00310</name>
</gene>
<protein>
    <submittedName>
        <fullName evidence="2">Uncharacterized protein</fullName>
    </submittedName>
</protein>
<dbReference type="EMBL" id="PQXH01000163">
    <property type="protein sequence ID" value="TGO09520.1"/>
    <property type="molecule type" value="Genomic_DNA"/>
</dbReference>
<comment type="caution">
    <text evidence="2">The sequence shown here is derived from an EMBL/GenBank/DDBJ whole genome shotgun (WGS) entry which is preliminary data.</text>
</comment>
<dbReference type="OrthoDB" id="3536823at2759"/>
<sequence>MEMTQSQRLPYDYCKYNPNSPRFDQASPDPKCPQGRQEDSRREEPISNFIFPLHTSDYKLHSDHELFASLHNVGCSTNHYCRDRSSNAKTSDYDVYNIGQVQSSTLRSLPGTIDVPTNLDDGLNFVDFELFDPQCKQCEEFHDIWLDPSISIDSSKLYLDDCQSCKSFDTFDTPRSSEISLYHEDFCSPPPNSVTSSWSMSNESMISLPTIYPGDNLEVSNSDFVVGVGQWTCETMVESKDLEDEFKILRNTNNSTNSRTNKAIDKTLDSFELIFYGVE</sequence>
<dbReference type="AlphaFoldDB" id="A0A4Z1EDF8"/>
<evidence type="ECO:0000256" key="1">
    <source>
        <dbReference type="SAM" id="MobiDB-lite"/>
    </source>
</evidence>
<accession>A0A4Z1EDF8</accession>
<organism evidence="2 3">
    <name type="scientific">Botrytis tulipae</name>
    <dbReference type="NCBI Taxonomy" id="87230"/>
    <lineage>
        <taxon>Eukaryota</taxon>
        <taxon>Fungi</taxon>
        <taxon>Dikarya</taxon>
        <taxon>Ascomycota</taxon>
        <taxon>Pezizomycotina</taxon>
        <taxon>Leotiomycetes</taxon>
        <taxon>Helotiales</taxon>
        <taxon>Sclerotiniaceae</taxon>
        <taxon>Botrytis</taxon>
    </lineage>
</organism>
<feature type="region of interest" description="Disordered" evidence="1">
    <location>
        <begin position="1"/>
        <end position="45"/>
    </location>
</feature>
<proteinExistence type="predicted"/>
<reference evidence="2 3" key="1">
    <citation type="submission" date="2017-12" db="EMBL/GenBank/DDBJ databases">
        <title>Comparative genomics of Botrytis spp.</title>
        <authorList>
            <person name="Valero-Jimenez C.A."/>
            <person name="Tapia P."/>
            <person name="Veloso J."/>
            <person name="Silva-Moreno E."/>
            <person name="Staats M."/>
            <person name="Valdes J.H."/>
            <person name="Van Kan J.A.L."/>
        </authorList>
    </citation>
    <scope>NUCLEOTIDE SEQUENCE [LARGE SCALE GENOMIC DNA]</scope>
    <source>
        <strain evidence="2 3">Bt9001</strain>
    </source>
</reference>
<evidence type="ECO:0000313" key="2">
    <source>
        <dbReference type="EMBL" id="TGO09520.1"/>
    </source>
</evidence>
<evidence type="ECO:0000313" key="3">
    <source>
        <dbReference type="Proteomes" id="UP000297777"/>
    </source>
</evidence>
<dbReference type="Proteomes" id="UP000297777">
    <property type="component" value="Unassembled WGS sequence"/>
</dbReference>
<keyword evidence="3" id="KW-1185">Reference proteome</keyword>
<name>A0A4Z1EDF8_9HELO</name>